<dbReference type="InterPro" id="IPR050707">
    <property type="entry name" value="HTH_MetabolicPath_Reg"/>
</dbReference>
<dbReference type="GO" id="GO:0003677">
    <property type="term" value="F:DNA binding"/>
    <property type="evidence" value="ECO:0007669"/>
    <property type="project" value="UniProtKB-KW"/>
</dbReference>
<name>A0A2S4RWB0_CITAM</name>
<dbReference type="SMART" id="SM00346">
    <property type="entry name" value="HTH_ICLR"/>
    <property type="match status" value="1"/>
</dbReference>
<keyword evidence="3" id="KW-0804">Transcription</keyword>
<dbReference type="InterPro" id="IPR029016">
    <property type="entry name" value="GAF-like_dom_sf"/>
</dbReference>
<protein>
    <submittedName>
        <fullName evidence="6">IclR family transcriptional regulator</fullName>
    </submittedName>
</protein>
<dbReference type="PROSITE" id="PS51077">
    <property type="entry name" value="HTH_ICLR"/>
    <property type="match status" value="1"/>
</dbReference>
<evidence type="ECO:0000256" key="2">
    <source>
        <dbReference type="ARBA" id="ARBA00023125"/>
    </source>
</evidence>
<reference evidence="6 7" key="1">
    <citation type="submission" date="2018-01" db="EMBL/GenBank/DDBJ databases">
        <title>Complete genome sequences of 14 Citrobacter spp. isolated from plant in Canada.</title>
        <authorList>
            <person name="Bhandare S.G."/>
            <person name="Colavecchio A."/>
            <person name="Jeukens J."/>
            <person name="Emond-Rheault J.-G."/>
            <person name="Freschi L."/>
            <person name="Hamel J."/>
            <person name="Kukavica-Ibrulj I."/>
            <person name="Levesque R."/>
            <person name="Goodridge L."/>
        </authorList>
    </citation>
    <scope>NUCLEOTIDE SEQUENCE [LARGE SCALE GENOMIC DNA]</scope>
    <source>
        <strain evidence="6 7">S1285</strain>
    </source>
</reference>
<evidence type="ECO:0000256" key="1">
    <source>
        <dbReference type="ARBA" id="ARBA00023015"/>
    </source>
</evidence>
<dbReference type="PANTHER" id="PTHR30136:SF35">
    <property type="entry name" value="HTH-TYPE TRANSCRIPTIONAL REGULATOR RV1719"/>
    <property type="match status" value="1"/>
</dbReference>
<dbReference type="Gene3D" id="3.30.450.40">
    <property type="match status" value="1"/>
</dbReference>
<dbReference type="OrthoDB" id="9807558at2"/>
<keyword evidence="1" id="KW-0805">Transcription regulation</keyword>
<evidence type="ECO:0000259" key="4">
    <source>
        <dbReference type="PROSITE" id="PS51077"/>
    </source>
</evidence>
<gene>
    <name evidence="6" type="ORF">C3430_15875</name>
</gene>
<evidence type="ECO:0000313" key="7">
    <source>
        <dbReference type="Proteomes" id="UP000237003"/>
    </source>
</evidence>
<dbReference type="Proteomes" id="UP000237003">
    <property type="component" value="Unassembled WGS sequence"/>
</dbReference>
<dbReference type="InterPro" id="IPR036388">
    <property type="entry name" value="WH-like_DNA-bd_sf"/>
</dbReference>
<sequence>MTSSPSTVNGVQTLLRGLAAIEAVAAGHHDLRAISQHISAPRSTTHRLISALVAQRYLRQISSRGYFLGPRLIELGGASLAGYPLRIAARPLLEALAQLTQDTVHLGIREQGDVLYIDKIPGTRGLEMRSRVGHRMPLFSTGIGKALMLGATMAEWQHFYRLHNPGADAGSFIRSMHHYAERGYTLDLEENELAIRCVAAPIRDAGNHVVAAISVASIAPYMPDERMQELSGIVKRYAEDISAELGWVAHRTSLIYPFVSTHAKGS</sequence>
<dbReference type="EMBL" id="PQLX01000005">
    <property type="protein sequence ID" value="POU64649.1"/>
    <property type="molecule type" value="Genomic_DNA"/>
</dbReference>
<dbReference type="SUPFAM" id="SSF46785">
    <property type="entry name" value="Winged helix' DNA-binding domain"/>
    <property type="match status" value="1"/>
</dbReference>
<evidence type="ECO:0000259" key="5">
    <source>
        <dbReference type="PROSITE" id="PS51078"/>
    </source>
</evidence>
<dbReference type="PANTHER" id="PTHR30136">
    <property type="entry name" value="HELIX-TURN-HELIX TRANSCRIPTIONAL REGULATOR, ICLR FAMILY"/>
    <property type="match status" value="1"/>
</dbReference>
<dbReference type="GO" id="GO:0045892">
    <property type="term" value="P:negative regulation of DNA-templated transcription"/>
    <property type="evidence" value="ECO:0007669"/>
    <property type="project" value="TreeGrafter"/>
</dbReference>
<dbReference type="GO" id="GO:0003700">
    <property type="term" value="F:DNA-binding transcription factor activity"/>
    <property type="evidence" value="ECO:0007669"/>
    <property type="project" value="TreeGrafter"/>
</dbReference>
<feature type="domain" description="HTH iclR-type" evidence="4">
    <location>
        <begin position="11"/>
        <end position="70"/>
    </location>
</feature>
<dbReference type="SUPFAM" id="SSF55781">
    <property type="entry name" value="GAF domain-like"/>
    <property type="match status" value="1"/>
</dbReference>
<organism evidence="6 7">
    <name type="scientific">Citrobacter amalonaticus</name>
    <dbReference type="NCBI Taxonomy" id="35703"/>
    <lineage>
        <taxon>Bacteria</taxon>
        <taxon>Pseudomonadati</taxon>
        <taxon>Pseudomonadota</taxon>
        <taxon>Gammaproteobacteria</taxon>
        <taxon>Enterobacterales</taxon>
        <taxon>Enterobacteriaceae</taxon>
        <taxon>Citrobacter</taxon>
    </lineage>
</organism>
<comment type="caution">
    <text evidence="6">The sequence shown here is derived from an EMBL/GenBank/DDBJ whole genome shotgun (WGS) entry which is preliminary data.</text>
</comment>
<dbReference type="PROSITE" id="PS51078">
    <property type="entry name" value="ICLR_ED"/>
    <property type="match status" value="1"/>
</dbReference>
<feature type="domain" description="IclR-ED" evidence="5">
    <location>
        <begin position="71"/>
        <end position="247"/>
    </location>
</feature>
<dbReference type="InterPro" id="IPR014757">
    <property type="entry name" value="Tscrpt_reg_IclR_C"/>
</dbReference>
<dbReference type="AlphaFoldDB" id="A0A2S4RWB0"/>
<accession>A0A2S4RWB0</accession>
<evidence type="ECO:0000256" key="3">
    <source>
        <dbReference type="ARBA" id="ARBA00023163"/>
    </source>
</evidence>
<dbReference type="Pfam" id="PF09339">
    <property type="entry name" value="HTH_IclR"/>
    <property type="match status" value="1"/>
</dbReference>
<dbReference type="Pfam" id="PF01614">
    <property type="entry name" value="IclR_C"/>
    <property type="match status" value="1"/>
</dbReference>
<dbReference type="RefSeq" id="WP_016153306.1">
    <property type="nucleotide sequence ID" value="NZ_PQLX01000005.1"/>
</dbReference>
<dbReference type="Gene3D" id="1.10.10.10">
    <property type="entry name" value="Winged helix-like DNA-binding domain superfamily/Winged helix DNA-binding domain"/>
    <property type="match status" value="1"/>
</dbReference>
<evidence type="ECO:0000313" key="6">
    <source>
        <dbReference type="EMBL" id="POU64649.1"/>
    </source>
</evidence>
<keyword evidence="2" id="KW-0238">DNA-binding</keyword>
<proteinExistence type="predicted"/>
<dbReference type="InterPro" id="IPR005471">
    <property type="entry name" value="Tscrpt_reg_IclR_N"/>
</dbReference>
<dbReference type="InterPro" id="IPR036390">
    <property type="entry name" value="WH_DNA-bd_sf"/>
</dbReference>